<accession>A0ACC0MCW7</accession>
<dbReference type="Proteomes" id="UP001062846">
    <property type="component" value="Chromosome 9"/>
</dbReference>
<evidence type="ECO:0000313" key="1">
    <source>
        <dbReference type="EMBL" id="KAI8538347.1"/>
    </source>
</evidence>
<evidence type="ECO:0000313" key="2">
    <source>
        <dbReference type="Proteomes" id="UP001062846"/>
    </source>
</evidence>
<name>A0ACC0MCW7_RHOML</name>
<comment type="caution">
    <text evidence="1">The sequence shown here is derived from an EMBL/GenBank/DDBJ whole genome shotgun (WGS) entry which is preliminary data.</text>
</comment>
<protein>
    <submittedName>
        <fullName evidence="1">Uncharacterized protein</fullName>
    </submittedName>
</protein>
<dbReference type="EMBL" id="CM046396">
    <property type="protein sequence ID" value="KAI8538347.1"/>
    <property type="molecule type" value="Genomic_DNA"/>
</dbReference>
<proteinExistence type="predicted"/>
<gene>
    <name evidence="1" type="ORF">RHMOL_Rhmol09G0095800</name>
</gene>
<reference evidence="1" key="1">
    <citation type="submission" date="2022-02" db="EMBL/GenBank/DDBJ databases">
        <title>Plant Genome Project.</title>
        <authorList>
            <person name="Zhang R.-G."/>
        </authorList>
    </citation>
    <scope>NUCLEOTIDE SEQUENCE</scope>
    <source>
        <strain evidence="1">AT1</strain>
    </source>
</reference>
<sequence length="171" mass="18336">MADISGGSGGNGGNDANSGEQPKDGEIEAERARIDDQPTAGVSSSVSAEIPGSEGSGDGHAAEVGDNCDRRAPVDLGRTLVESSPGGLRERRLDFQSGVEGQVVMGSARLGRAPVAVAVLETMMGQGSRRGIRRAGRRRWWLRRLYQKRDWHTYSGLSSYRPWGRRAMSPL</sequence>
<organism evidence="1 2">
    <name type="scientific">Rhododendron molle</name>
    <name type="common">Chinese azalea</name>
    <name type="synonym">Azalea mollis</name>
    <dbReference type="NCBI Taxonomy" id="49168"/>
    <lineage>
        <taxon>Eukaryota</taxon>
        <taxon>Viridiplantae</taxon>
        <taxon>Streptophyta</taxon>
        <taxon>Embryophyta</taxon>
        <taxon>Tracheophyta</taxon>
        <taxon>Spermatophyta</taxon>
        <taxon>Magnoliopsida</taxon>
        <taxon>eudicotyledons</taxon>
        <taxon>Gunneridae</taxon>
        <taxon>Pentapetalae</taxon>
        <taxon>asterids</taxon>
        <taxon>Ericales</taxon>
        <taxon>Ericaceae</taxon>
        <taxon>Ericoideae</taxon>
        <taxon>Rhodoreae</taxon>
        <taxon>Rhododendron</taxon>
    </lineage>
</organism>
<keyword evidence="2" id="KW-1185">Reference proteome</keyword>